<evidence type="ECO:0000256" key="4">
    <source>
        <dbReference type="ARBA" id="ARBA00022475"/>
    </source>
</evidence>
<keyword evidence="5 9" id="KW-0812">Transmembrane</keyword>
<dbReference type="AlphaFoldDB" id="B1VF28"/>
<dbReference type="PANTHER" id="PTHR34979:SF1">
    <property type="entry name" value="INNER MEMBRANE PROTEIN YGAZ"/>
    <property type="match status" value="1"/>
</dbReference>
<evidence type="ECO:0000313" key="11">
    <source>
        <dbReference type="Proteomes" id="UP000001727"/>
    </source>
</evidence>
<evidence type="ECO:0000256" key="5">
    <source>
        <dbReference type="ARBA" id="ARBA00022692"/>
    </source>
</evidence>
<feature type="transmembrane region" description="Helical" evidence="9">
    <location>
        <begin position="261"/>
        <end position="278"/>
    </location>
</feature>
<keyword evidence="3" id="KW-0813">Transport</keyword>
<gene>
    <name evidence="10" type="ordered locus">cu0407</name>
</gene>
<feature type="compositionally biased region" description="Polar residues" evidence="8">
    <location>
        <begin position="9"/>
        <end position="24"/>
    </location>
</feature>
<accession>B1VF28</accession>
<dbReference type="Pfam" id="PF03591">
    <property type="entry name" value="AzlC"/>
    <property type="match status" value="1"/>
</dbReference>
<feature type="region of interest" description="Disordered" evidence="8">
    <location>
        <begin position="1"/>
        <end position="61"/>
    </location>
</feature>
<dbReference type="STRING" id="504474.cu0407"/>
<dbReference type="GO" id="GO:1903785">
    <property type="term" value="P:L-valine transmembrane transport"/>
    <property type="evidence" value="ECO:0007669"/>
    <property type="project" value="TreeGrafter"/>
</dbReference>
<evidence type="ECO:0000256" key="2">
    <source>
        <dbReference type="ARBA" id="ARBA00010735"/>
    </source>
</evidence>
<protein>
    <submittedName>
        <fullName evidence="10">Branched-chain amino acid transport protein</fullName>
    </submittedName>
</protein>
<evidence type="ECO:0000313" key="10">
    <source>
        <dbReference type="EMBL" id="CAQ04367.1"/>
    </source>
</evidence>
<comment type="subcellular location">
    <subcellularLocation>
        <location evidence="1">Cell membrane</location>
        <topology evidence="1">Multi-pass membrane protein</topology>
    </subcellularLocation>
</comment>
<feature type="compositionally biased region" description="Basic and acidic residues" evidence="8">
    <location>
        <begin position="36"/>
        <end position="57"/>
    </location>
</feature>
<feature type="transmembrane region" description="Helical" evidence="9">
    <location>
        <begin position="96"/>
        <end position="116"/>
    </location>
</feature>
<name>B1VF28_CORU7</name>
<dbReference type="KEGG" id="cur:cu0407"/>
<feature type="transmembrane region" description="Helical" evidence="9">
    <location>
        <begin position="217"/>
        <end position="234"/>
    </location>
</feature>
<evidence type="ECO:0000256" key="6">
    <source>
        <dbReference type="ARBA" id="ARBA00022989"/>
    </source>
</evidence>
<comment type="similarity">
    <text evidence="2">Belongs to the AzlC family.</text>
</comment>
<feature type="transmembrane region" description="Helical" evidence="9">
    <location>
        <begin position="185"/>
        <end position="205"/>
    </location>
</feature>
<sequence length="298" mass="32527">MGSSRRPEQSQPDQGSTQPGNASHATPEYNGAAGHDPQKDRTTPHEHDSEQKIDNQHNPDQGSIRHAIGLAMPVGLGMVPLGLAFGILLTQMGFAWFWAPIFSFVIYAGSMEFLALSLVTGGVGPLSAALYGLLVNFRHVFYALNYPLHVIRRRLARAYGIYALTDETYAIVSANPNQRFTGRQVIAIQIVLQCAWVGGGVLGALFGDAIPWKLEGMEFALTALFVVLLIESFLATRDVSLVLTAAVTATVALLVSPGNMLMIAMLLYFAVLLARFYLPGLDRALQLRWRTGDERQEV</sequence>
<organism evidence="10 11">
    <name type="scientific">Corynebacterium urealyticum (strain ATCC 43042 / DSM 7109)</name>
    <dbReference type="NCBI Taxonomy" id="504474"/>
    <lineage>
        <taxon>Bacteria</taxon>
        <taxon>Bacillati</taxon>
        <taxon>Actinomycetota</taxon>
        <taxon>Actinomycetes</taxon>
        <taxon>Mycobacteriales</taxon>
        <taxon>Corynebacteriaceae</taxon>
        <taxon>Corynebacterium</taxon>
    </lineage>
</organism>
<dbReference type="PANTHER" id="PTHR34979">
    <property type="entry name" value="INNER MEMBRANE PROTEIN YGAZ"/>
    <property type="match status" value="1"/>
</dbReference>
<feature type="transmembrane region" description="Helical" evidence="9">
    <location>
        <begin position="67"/>
        <end position="89"/>
    </location>
</feature>
<dbReference type="InterPro" id="IPR011606">
    <property type="entry name" value="Brnchd-chn_aa_trnsp_permease"/>
</dbReference>
<evidence type="ECO:0000256" key="8">
    <source>
        <dbReference type="SAM" id="MobiDB-lite"/>
    </source>
</evidence>
<feature type="transmembrane region" description="Helical" evidence="9">
    <location>
        <begin position="239"/>
        <end position="255"/>
    </location>
</feature>
<keyword evidence="6 9" id="KW-1133">Transmembrane helix</keyword>
<dbReference type="GO" id="GO:0005886">
    <property type="term" value="C:plasma membrane"/>
    <property type="evidence" value="ECO:0007669"/>
    <property type="project" value="UniProtKB-SubCell"/>
</dbReference>
<reference evidence="10 11" key="1">
    <citation type="journal article" date="2008" name="J. Biotechnol.">
        <title>The lifestyle of Corynebacterium urealyticum derived from its complete genome sequence established by pyrosequencing.</title>
        <authorList>
            <person name="Tauch A."/>
            <person name="Trost E."/>
            <person name="Tilker A."/>
            <person name="Ludewig U."/>
            <person name="Schneiker S."/>
            <person name="Goesmann A."/>
            <person name="Arnold W."/>
            <person name="Bekel T."/>
            <person name="Brinkrolf K."/>
            <person name="Brune I."/>
            <person name="Goetker S."/>
            <person name="Kalinowski J."/>
            <person name="Kamp P.-B."/>
            <person name="Lobo F.P."/>
            <person name="Viehoever P."/>
            <person name="Weisshaar B."/>
            <person name="Soriano F."/>
            <person name="Droege M."/>
            <person name="Puehler A."/>
        </authorList>
    </citation>
    <scope>NUCLEOTIDE SEQUENCE [LARGE SCALE GENOMIC DNA]</scope>
    <source>
        <strain evidence="11">ATCC 43042 / DSM 7109</strain>
    </source>
</reference>
<keyword evidence="4" id="KW-1003">Cell membrane</keyword>
<keyword evidence="11" id="KW-1185">Reference proteome</keyword>
<feature type="transmembrane region" description="Helical" evidence="9">
    <location>
        <begin position="128"/>
        <end position="148"/>
    </location>
</feature>
<dbReference type="Proteomes" id="UP000001727">
    <property type="component" value="Chromosome"/>
</dbReference>
<evidence type="ECO:0000256" key="3">
    <source>
        <dbReference type="ARBA" id="ARBA00022448"/>
    </source>
</evidence>
<evidence type="ECO:0000256" key="7">
    <source>
        <dbReference type="ARBA" id="ARBA00023136"/>
    </source>
</evidence>
<dbReference type="HOGENOM" id="CLU_065777_4_1_11"/>
<proteinExistence type="inferred from homology"/>
<dbReference type="EMBL" id="AM942444">
    <property type="protein sequence ID" value="CAQ04367.1"/>
    <property type="molecule type" value="Genomic_DNA"/>
</dbReference>
<dbReference type="eggNOG" id="COG1296">
    <property type="taxonomic scope" value="Bacteria"/>
</dbReference>
<evidence type="ECO:0000256" key="9">
    <source>
        <dbReference type="SAM" id="Phobius"/>
    </source>
</evidence>
<keyword evidence="7 9" id="KW-0472">Membrane</keyword>
<evidence type="ECO:0000256" key="1">
    <source>
        <dbReference type="ARBA" id="ARBA00004651"/>
    </source>
</evidence>